<protein>
    <submittedName>
        <fullName evidence="1">Uncharacterized protein</fullName>
    </submittedName>
</protein>
<reference evidence="1" key="1">
    <citation type="submission" date="2019-02" db="EMBL/GenBank/DDBJ databases">
        <authorList>
            <person name="Gruber-Vodicka R. H."/>
            <person name="Seah K. B. B."/>
        </authorList>
    </citation>
    <scope>NUCLEOTIDE SEQUENCE</scope>
    <source>
        <strain evidence="1">BECK_DK47</strain>
    </source>
</reference>
<dbReference type="AlphaFoldDB" id="A0A450RU74"/>
<organism evidence="1">
    <name type="scientific">Candidatus Kentrum sp. DK</name>
    <dbReference type="NCBI Taxonomy" id="2126562"/>
    <lineage>
        <taxon>Bacteria</taxon>
        <taxon>Pseudomonadati</taxon>
        <taxon>Pseudomonadota</taxon>
        <taxon>Gammaproteobacteria</taxon>
        <taxon>Candidatus Kentrum</taxon>
    </lineage>
</organism>
<gene>
    <name evidence="1" type="ORF">BECKDK2373B_GA0170837_100229</name>
</gene>
<dbReference type="EMBL" id="CAADEX010000002">
    <property type="protein sequence ID" value="VFJ42605.1"/>
    <property type="molecule type" value="Genomic_DNA"/>
</dbReference>
<proteinExistence type="predicted"/>
<accession>A0A450RU74</accession>
<sequence>MQIGHRRDLTVAQAKGGFDYSGNARGGLQMPNIAGKTATHADDGDRFRTVTLSIWHSFQPLFHYFESVSGDSQDAYREEYRDAPQPIHSRILFLFNGTKSGRYAFG</sequence>
<evidence type="ECO:0000313" key="1">
    <source>
        <dbReference type="EMBL" id="VFJ42605.1"/>
    </source>
</evidence>
<name>A0A450RU74_9GAMM</name>